<keyword evidence="8" id="KW-1185">Reference proteome</keyword>
<evidence type="ECO:0000259" key="6">
    <source>
        <dbReference type="PROSITE" id="PS50853"/>
    </source>
</evidence>
<name>A0AA39H946_9BILA</name>
<dbReference type="GO" id="GO:0035097">
    <property type="term" value="C:histone methyltransferase complex"/>
    <property type="evidence" value="ECO:0007669"/>
    <property type="project" value="TreeGrafter"/>
</dbReference>
<dbReference type="SMART" id="SM00060">
    <property type="entry name" value="FN3"/>
    <property type="match status" value="2"/>
</dbReference>
<dbReference type="AlphaFoldDB" id="A0AA39H946"/>
<dbReference type="InterPro" id="IPR003961">
    <property type="entry name" value="FN3_dom"/>
</dbReference>
<dbReference type="Proteomes" id="UP001175271">
    <property type="component" value="Unassembled WGS sequence"/>
</dbReference>
<feature type="region of interest" description="Disordered" evidence="5">
    <location>
        <begin position="1"/>
        <end position="65"/>
    </location>
</feature>
<dbReference type="InterPro" id="IPR036116">
    <property type="entry name" value="FN3_sf"/>
</dbReference>
<accession>A0AA39H946</accession>
<dbReference type="InterPro" id="IPR043536">
    <property type="entry name" value="HCF1/2"/>
</dbReference>
<reference evidence="7" key="1">
    <citation type="submission" date="2023-06" db="EMBL/GenBank/DDBJ databases">
        <title>Genomic analysis of the entomopathogenic nematode Steinernema hermaphroditum.</title>
        <authorList>
            <person name="Schwarz E.M."/>
            <person name="Heppert J.K."/>
            <person name="Baniya A."/>
            <person name="Schwartz H.T."/>
            <person name="Tan C.-H."/>
            <person name="Antoshechkin I."/>
            <person name="Sternberg P.W."/>
            <person name="Goodrich-Blair H."/>
            <person name="Dillman A.R."/>
        </authorList>
    </citation>
    <scope>NUCLEOTIDE SEQUENCE</scope>
    <source>
        <strain evidence="7">PS9179</strain>
        <tissue evidence="7">Whole animal</tissue>
    </source>
</reference>
<keyword evidence="2" id="KW-0880">Kelch repeat</keyword>
<evidence type="ECO:0000256" key="3">
    <source>
        <dbReference type="ARBA" id="ARBA00022737"/>
    </source>
</evidence>
<dbReference type="InterPro" id="IPR059124">
    <property type="entry name" value="Kelch_HCF"/>
</dbReference>
<dbReference type="Gene3D" id="2.120.10.80">
    <property type="entry name" value="Kelch-type beta propeller"/>
    <property type="match status" value="2"/>
</dbReference>
<dbReference type="GO" id="GO:0006338">
    <property type="term" value="P:chromatin remodeling"/>
    <property type="evidence" value="ECO:0007669"/>
    <property type="project" value="TreeGrafter"/>
</dbReference>
<dbReference type="InterPro" id="IPR015915">
    <property type="entry name" value="Kelch-typ_b-propeller"/>
</dbReference>
<feature type="region of interest" description="Disordered" evidence="5">
    <location>
        <begin position="645"/>
        <end position="676"/>
    </location>
</feature>
<dbReference type="Pfam" id="PF13854">
    <property type="entry name" value="Kelch_HCF"/>
    <property type="match status" value="1"/>
</dbReference>
<evidence type="ECO:0000313" key="7">
    <source>
        <dbReference type="EMBL" id="KAK0400167.1"/>
    </source>
</evidence>
<evidence type="ECO:0000256" key="2">
    <source>
        <dbReference type="ARBA" id="ARBA00022441"/>
    </source>
</evidence>
<evidence type="ECO:0000313" key="8">
    <source>
        <dbReference type="Proteomes" id="UP001175271"/>
    </source>
</evidence>
<dbReference type="PANTHER" id="PTHR46003:SF1">
    <property type="entry name" value="HOST CELL FACTOR"/>
    <property type="match status" value="1"/>
</dbReference>
<gene>
    <name evidence="7" type="ORF">QR680_003384</name>
</gene>
<evidence type="ECO:0000256" key="1">
    <source>
        <dbReference type="ARBA" id="ARBA00004123"/>
    </source>
</evidence>
<comment type="subcellular location">
    <subcellularLocation>
        <location evidence="1">Nucleus</location>
    </subcellularLocation>
</comment>
<evidence type="ECO:0000256" key="4">
    <source>
        <dbReference type="ARBA" id="ARBA00023242"/>
    </source>
</evidence>
<dbReference type="PANTHER" id="PTHR46003">
    <property type="entry name" value="HOST CELL FACTOR"/>
    <property type="match status" value="1"/>
</dbReference>
<dbReference type="InterPro" id="IPR013783">
    <property type="entry name" value="Ig-like_fold"/>
</dbReference>
<dbReference type="SUPFAM" id="SSF49265">
    <property type="entry name" value="Fibronectin type III"/>
    <property type="match status" value="1"/>
</dbReference>
<feature type="domain" description="Fibronectin type-III" evidence="6">
    <location>
        <begin position="760"/>
        <end position="871"/>
    </location>
</feature>
<dbReference type="CDD" id="cd00063">
    <property type="entry name" value="FN3"/>
    <property type="match status" value="1"/>
</dbReference>
<organism evidence="7 8">
    <name type="scientific">Steinernema hermaphroditum</name>
    <dbReference type="NCBI Taxonomy" id="289476"/>
    <lineage>
        <taxon>Eukaryota</taxon>
        <taxon>Metazoa</taxon>
        <taxon>Ecdysozoa</taxon>
        <taxon>Nematoda</taxon>
        <taxon>Chromadorea</taxon>
        <taxon>Rhabditida</taxon>
        <taxon>Tylenchina</taxon>
        <taxon>Panagrolaimomorpha</taxon>
        <taxon>Strongyloidoidea</taxon>
        <taxon>Steinernematidae</taxon>
        <taxon>Steinernema</taxon>
    </lineage>
</organism>
<dbReference type="SUPFAM" id="SSF117281">
    <property type="entry name" value="Kelch motif"/>
    <property type="match status" value="2"/>
</dbReference>
<proteinExistence type="predicted"/>
<keyword evidence="4" id="KW-0539">Nucleus</keyword>
<dbReference type="Gene3D" id="6.10.250.2590">
    <property type="match status" value="1"/>
</dbReference>
<dbReference type="GO" id="GO:0003713">
    <property type="term" value="F:transcription coactivator activity"/>
    <property type="evidence" value="ECO:0007669"/>
    <property type="project" value="TreeGrafter"/>
</dbReference>
<keyword evidence="3" id="KW-0677">Repeat</keyword>
<protein>
    <recommendedName>
        <fullName evidence="6">Fibronectin type-III domain-containing protein</fullName>
    </recommendedName>
</protein>
<feature type="compositionally biased region" description="Polar residues" evidence="5">
    <location>
        <begin position="1"/>
        <end position="22"/>
    </location>
</feature>
<dbReference type="PROSITE" id="PS50853">
    <property type="entry name" value="FN3"/>
    <property type="match status" value="1"/>
</dbReference>
<comment type="caution">
    <text evidence="7">The sequence shown here is derived from an EMBL/GenBank/DDBJ whole genome shotgun (WGS) entry which is preliminary data.</text>
</comment>
<sequence length="899" mass="100549">MSQVPWVSESGGNDKSSSNGLAVQNGYPTAENPLKSVEENQYMVRYTTEEDEQSGSNQPPVNNVQNTQQYGETVLSQTAVFNQSRPPEPYLNSISRWQLIRPAPSTSIPIVRPAPKVTRVIPIYPRRQLWTSQQRVLPKQPPGIGPFPTHINVPVLKCELPPNPRPIMPKPTVDKNAINHLHKLLPQLVPSEMEPVFYEPIDPEPITPIRDEEGYSQILWKKVEKSNGHLPMYTNGHQAISMKGYMITFGATRDGYNNMVYVYNPDTSMWVGVEAAGECPRGTSGFAMSSYKSSVFVYGGVLSNRRCHGDFHELNTATFEWTRLVIQPNARNELPRPRIGHTLTISSDGYCYIFGGVYTQDSGSPNVIQHHMNDIFMVNLHLPELHYEFPQTYGPRPPARESHAAELLERGNDKKLIVFGGISQCRLNDLWILDLNSMTWTNPVVSDIPISPRSHHSLNIVGDSLYIFGGWLTAADENDQVTSVATNSLEMFNLADGCWEAQNPCLTDRNSNKVPSSRIMHSMVSIKNRLYLFSGRDVSGKLNIDLWYIDVSRPPPPPRVNLLRAGTTALAVHWEHVLTAISYVLQIQKVGPVKSPHLMDKRGYPFDPHYNDDALGLLDAKPDVKAEASYSNPESLKADTTLPHDILADCPSEPSTSDIHIKSDGHSFSSSDEEKHPDEWYDVGIIDKNGIRVTHHFLSTRFTDDGRHLAIKPGKVDLSLIRKAEIVPGTAYRFRVASMNTCGRGMWSEVSAFKTCFPGLPGSPTDVRINKVMSGAHLTWEPPQHCPGEINEYTVHLAVKSNSSAVKDGVVFIRVYVGPVARCTVTTQNLNIAHIDNENGPKPAILFRITARNDRGYGPATQIRWVQTSQARARMHGLRNEAGFPKPYYSSSKRIRLEY</sequence>
<dbReference type="EMBL" id="JAUCMV010000005">
    <property type="protein sequence ID" value="KAK0400167.1"/>
    <property type="molecule type" value="Genomic_DNA"/>
</dbReference>
<evidence type="ECO:0000256" key="5">
    <source>
        <dbReference type="SAM" id="MobiDB-lite"/>
    </source>
</evidence>
<dbReference type="Gene3D" id="2.60.40.10">
    <property type="entry name" value="Immunoglobulins"/>
    <property type="match status" value="2"/>
</dbReference>